<organism evidence="11">
    <name type="scientific">Anisakis simplex</name>
    <name type="common">Herring worm</name>
    <dbReference type="NCBI Taxonomy" id="6269"/>
    <lineage>
        <taxon>Eukaryota</taxon>
        <taxon>Metazoa</taxon>
        <taxon>Ecdysozoa</taxon>
        <taxon>Nematoda</taxon>
        <taxon>Chromadorea</taxon>
        <taxon>Rhabditida</taxon>
        <taxon>Spirurina</taxon>
        <taxon>Ascaridomorpha</taxon>
        <taxon>Ascaridoidea</taxon>
        <taxon>Anisakidae</taxon>
        <taxon>Anisakis</taxon>
        <taxon>Anisakis simplex complex</taxon>
    </lineage>
</organism>
<feature type="transmembrane region" description="Helical" evidence="8">
    <location>
        <begin position="12"/>
        <end position="30"/>
    </location>
</feature>
<evidence type="ECO:0000256" key="3">
    <source>
        <dbReference type="ARBA" id="ARBA00022692"/>
    </source>
</evidence>
<sequence length="149" mass="17057">MSDTTKNTNVWLFYPNLIGYGRIITAFLSFEAMPYAPLRSALWYALSALLDAVDGHIARMFNQSDHLIRVFVVLCTRFGAMLDQLVDRCTTLAMVMCLCAFYPKYLFLFQLSAIIDIASHWLHLHATDLTQQTTHKVMASSNPILHLYY</sequence>
<keyword evidence="7" id="KW-1208">Phospholipid metabolism</keyword>
<dbReference type="WBParaSite" id="ASIM_0000465601-mRNA-1">
    <property type="protein sequence ID" value="ASIM_0000465601-mRNA-1"/>
    <property type="gene ID" value="ASIM_0000465601"/>
</dbReference>
<dbReference type="OrthoDB" id="10251079at2759"/>
<feature type="transmembrane region" description="Helical" evidence="8">
    <location>
        <begin position="93"/>
        <end position="115"/>
    </location>
</feature>
<dbReference type="Proteomes" id="UP000267096">
    <property type="component" value="Unassembled WGS sequence"/>
</dbReference>
<keyword evidence="2" id="KW-0808">Transferase</keyword>
<dbReference type="Gene3D" id="1.20.120.1760">
    <property type="match status" value="1"/>
</dbReference>
<keyword evidence="10" id="KW-1185">Reference proteome</keyword>
<keyword evidence="4 8" id="KW-1133">Transmembrane helix</keyword>
<reference evidence="11" key="1">
    <citation type="submission" date="2017-02" db="UniProtKB">
        <authorList>
            <consortium name="WormBaseParasite"/>
        </authorList>
    </citation>
    <scope>IDENTIFICATION</scope>
</reference>
<keyword evidence="3 8" id="KW-0812">Transmembrane</keyword>
<reference evidence="9 10" key="2">
    <citation type="submission" date="2018-11" db="EMBL/GenBank/DDBJ databases">
        <authorList>
            <consortium name="Pathogen Informatics"/>
        </authorList>
    </citation>
    <scope>NUCLEOTIDE SEQUENCE [LARGE SCALE GENOMIC DNA]</scope>
</reference>
<evidence type="ECO:0000313" key="9">
    <source>
        <dbReference type="EMBL" id="VDK23903.1"/>
    </source>
</evidence>
<dbReference type="GO" id="GO:0005794">
    <property type="term" value="C:Golgi apparatus"/>
    <property type="evidence" value="ECO:0007669"/>
    <property type="project" value="TreeGrafter"/>
</dbReference>
<dbReference type="InterPro" id="IPR043130">
    <property type="entry name" value="CDP-OH_PTrfase_TM_dom"/>
</dbReference>
<keyword evidence="5" id="KW-0443">Lipid metabolism</keyword>
<keyword evidence="6 8" id="KW-0472">Membrane</keyword>
<evidence type="ECO:0000256" key="1">
    <source>
        <dbReference type="ARBA" id="ARBA00004141"/>
    </source>
</evidence>
<dbReference type="GO" id="GO:0006661">
    <property type="term" value="P:phosphatidylinositol biosynthetic process"/>
    <property type="evidence" value="ECO:0007669"/>
    <property type="project" value="TreeGrafter"/>
</dbReference>
<proteinExistence type="predicted"/>
<dbReference type="AlphaFoldDB" id="A0A0M3JAN5"/>
<comment type="subcellular location">
    <subcellularLocation>
        <location evidence="1">Membrane</location>
        <topology evidence="1">Multi-pass membrane protein</topology>
    </subcellularLocation>
</comment>
<protein>
    <submittedName>
        <fullName evidence="11">CDP-diacylglycerol--inositol 3-phosphatidyltransferase (inferred by orthology to a human protein)</fullName>
    </submittedName>
</protein>
<dbReference type="PANTHER" id="PTHR15362:SF4">
    <property type="entry name" value="CDP-DIACYLGLYCEROL--INOSITOL 3-PHOSPHATIDYLTRANSFERASE"/>
    <property type="match status" value="1"/>
</dbReference>
<accession>A0A0M3JAN5</accession>
<name>A0A0M3JAN5_ANISI</name>
<dbReference type="EMBL" id="UYRR01007799">
    <property type="protein sequence ID" value="VDK23903.1"/>
    <property type="molecule type" value="Genomic_DNA"/>
</dbReference>
<gene>
    <name evidence="9" type="ORF">ASIM_LOCUS4468</name>
</gene>
<evidence type="ECO:0000256" key="2">
    <source>
        <dbReference type="ARBA" id="ARBA00022679"/>
    </source>
</evidence>
<evidence type="ECO:0000256" key="5">
    <source>
        <dbReference type="ARBA" id="ARBA00023098"/>
    </source>
</evidence>
<evidence type="ECO:0000313" key="11">
    <source>
        <dbReference type="WBParaSite" id="ASIM_0000465601-mRNA-1"/>
    </source>
</evidence>
<dbReference type="InterPro" id="IPR000462">
    <property type="entry name" value="CDP-OH_P_trans"/>
</dbReference>
<dbReference type="Pfam" id="PF01066">
    <property type="entry name" value="CDP-OH_P_transf"/>
    <property type="match status" value="1"/>
</dbReference>
<evidence type="ECO:0000256" key="6">
    <source>
        <dbReference type="ARBA" id="ARBA00023136"/>
    </source>
</evidence>
<evidence type="ECO:0000256" key="4">
    <source>
        <dbReference type="ARBA" id="ARBA00022989"/>
    </source>
</evidence>
<dbReference type="GO" id="GO:0003881">
    <property type="term" value="F:CDP-diacylglycerol-inositol 3-phosphatidyltransferase activity"/>
    <property type="evidence" value="ECO:0007669"/>
    <property type="project" value="TreeGrafter"/>
</dbReference>
<evidence type="ECO:0000256" key="8">
    <source>
        <dbReference type="SAM" id="Phobius"/>
    </source>
</evidence>
<dbReference type="PANTHER" id="PTHR15362">
    <property type="entry name" value="PHOSPHATIDYLINOSITOL SYNTHASE"/>
    <property type="match status" value="1"/>
</dbReference>
<dbReference type="GO" id="GO:0016020">
    <property type="term" value="C:membrane"/>
    <property type="evidence" value="ECO:0007669"/>
    <property type="project" value="UniProtKB-SubCell"/>
</dbReference>
<evidence type="ECO:0000256" key="7">
    <source>
        <dbReference type="ARBA" id="ARBA00023264"/>
    </source>
</evidence>
<evidence type="ECO:0000313" key="10">
    <source>
        <dbReference type="Proteomes" id="UP000267096"/>
    </source>
</evidence>